<dbReference type="EMBL" id="JANPWB010000014">
    <property type="protein sequence ID" value="KAJ1099910.1"/>
    <property type="molecule type" value="Genomic_DNA"/>
</dbReference>
<proteinExistence type="predicted"/>
<feature type="transmembrane region" description="Helical" evidence="1">
    <location>
        <begin position="20"/>
        <end position="40"/>
    </location>
</feature>
<protein>
    <recommendedName>
        <fullName evidence="4">Secreted protein</fullName>
    </recommendedName>
</protein>
<name>A0AAV7MAU8_PLEWA</name>
<evidence type="ECO:0008006" key="4">
    <source>
        <dbReference type="Google" id="ProtNLM"/>
    </source>
</evidence>
<evidence type="ECO:0000256" key="1">
    <source>
        <dbReference type="SAM" id="Phobius"/>
    </source>
</evidence>
<organism evidence="2 3">
    <name type="scientific">Pleurodeles waltl</name>
    <name type="common">Iberian ribbed newt</name>
    <dbReference type="NCBI Taxonomy" id="8319"/>
    <lineage>
        <taxon>Eukaryota</taxon>
        <taxon>Metazoa</taxon>
        <taxon>Chordata</taxon>
        <taxon>Craniata</taxon>
        <taxon>Vertebrata</taxon>
        <taxon>Euteleostomi</taxon>
        <taxon>Amphibia</taxon>
        <taxon>Batrachia</taxon>
        <taxon>Caudata</taxon>
        <taxon>Salamandroidea</taxon>
        <taxon>Salamandridae</taxon>
        <taxon>Pleurodelinae</taxon>
        <taxon>Pleurodeles</taxon>
    </lineage>
</organism>
<keyword evidence="1" id="KW-0472">Membrane</keyword>
<keyword evidence="3" id="KW-1185">Reference proteome</keyword>
<keyword evidence="1" id="KW-1133">Transmembrane helix</keyword>
<reference evidence="2" key="1">
    <citation type="journal article" date="2022" name="bioRxiv">
        <title>Sequencing and chromosome-scale assembly of the giantPleurodeles waltlgenome.</title>
        <authorList>
            <person name="Brown T."/>
            <person name="Elewa A."/>
            <person name="Iarovenko S."/>
            <person name="Subramanian E."/>
            <person name="Araus A.J."/>
            <person name="Petzold A."/>
            <person name="Susuki M."/>
            <person name="Suzuki K.-i.T."/>
            <person name="Hayashi T."/>
            <person name="Toyoda A."/>
            <person name="Oliveira C."/>
            <person name="Osipova E."/>
            <person name="Leigh N.D."/>
            <person name="Simon A."/>
            <person name="Yun M.H."/>
        </authorList>
    </citation>
    <scope>NUCLEOTIDE SEQUENCE</scope>
    <source>
        <strain evidence="2">20211129_DDA</strain>
        <tissue evidence="2">Liver</tissue>
    </source>
</reference>
<keyword evidence="1" id="KW-0812">Transmembrane</keyword>
<sequence length="80" mass="9562">MWRLKQGRLTEKRRVKTEVFVQCAYVFLFLFTFGACFRVPNPFCLGRVWRLEQGKINGKTEGEKTEVKLMRRRDFSALQD</sequence>
<accession>A0AAV7MAU8</accession>
<evidence type="ECO:0000313" key="2">
    <source>
        <dbReference type="EMBL" id="KAJ1099910.1"/>
    </source>
</evidence>
<comment type="caution">
    <text evidence="2">The sequence shown here is derived from an EMBL/GenBank/DDBJ whole genome shotgun (WGS) entry which is preliminary data.</text>
</comment>
<dbReference type="AlphaFoldDB" id="A0AAV7MAU8"/>
<evidence type="ECO:0000313" key="3">
    <source>
        <dbReference type="Proteomes" id="UP001066276"/>
    </source>
</evidence>
<gene>
    <name evidence="2" type="ORF">NDU88_005003</name>
</gene>
<dbReference type="Proteomes" id="UP001066276">
    <property type="component" value="Chromosome 10"/>
</dbReference>